<keyword evidence="3" id="KW-1185">Reference proteome</keyword>
<evidence type="ECO:0000256" key="1">
    <source>
        <dbReference type="SAM" id="MobiDB-lite"/>
    </source>
</evidence>
<feature type="region of interest" description="Disordered" evidence="1">
    <location>
        <begin position="1"/>
        <end position="25"/>
    </location>
</feature>
<dbReference type="AlphaFoldDB" id="A0AA40A7H9"/>
<dbReference type="EMBL" id="JAUKUA010000005">
    <property type="protein sequence ID" value="KAK0710655.1"/>
    <property type="molecule type" value="Genomic_DNA"/>
</dbReference>
<organism evidence="2 3">
    <name type="scientific">Lasiosphaeris hirsuta</name>
    <dbReference type="NCBI Taxonomy" id="260670"/>
    <lineage>
        <taxon>Eukaryota</taxon>
        <taxon>Fungi</taxon>
        <taxon>Dikarya</taxon>
        <taxon>Ascomycota</taxon>
        <taxon>Pezizomycotina</taxon>
        <taxon>Sordariomycetes</taxon>
        <taxon>Sordariomycetidae</taxon>
        <taxon>Sordariales</taxon>
        <taxon>Lasiosphaeriaceae</taxon>
        <taxon>Lasiosphaeris</taxon>
    </lineage>
</organism>
<evidence type="ECO:0000313" key="3">
    <source>
        <dbReference type="Proteomes" id="UP001172102"/>
    </source>
</evidence>
<gene>
    <name evidence="2" type="ORF">B0H67DRAFT_263000</name>
</gene>
<accession>A0AA40A7H9</accession>
<dbReference type="Proteomes" id="UP001172102">
    <property type="component" value="Unassembled WGS sequence"/>
</dbReference>
<evidence type="ECO:0000313" key="2">
    <source>
        <dbReference type="EMBL" id="KAK0710655.1"/>
    </source>
</evidence>
<comment type="caution">
    <text evidence="2">The sequence shown here is derived from an EMBL/GenBank/DDBJ whole genome shotgun (WGS) entry which is preliminary data.</text>
</comment>
<reference evidence="2" key="1">
    <citation type="submission" date="2023-06" db="EMBL/GenBank/DDBJ databases">
        <title>Genome-scale phylogeny and comparative genomics of the fungal order Sordariales.</title>
        <authorList>
            <consortium name="Lawrence Berkeley National Laboratory"/>
            <person name="Hensen N."/>
            <person name="Bonometti L."/>
            <person name="Westerberg I."/>
            <person name="Brannstrom I.O."/>
            <person name="Guillou S."/>
            <person name="Cros-Aarteil S."/>
            <person name="Calhoun S."/>
            <person name="Haridas S."/>
            <person name="Kuo A."/>
            <person name="Mondo S."/>
            <person name="Pangilinan J."/>
            <person name="Riley R."/>
            <person name="Labutti K."/>
            <person name="Andreopoulos B."/>
            <person name="Lipzen A."/>
            <person name="Chen C."/>
            <person name="Yanf M."/>
            <person name="Daum C."/>
            <person name="Ng V."/>
            <person name="Clum A."/>
            <person name="Steindorff A."/>
            <person name="Ohm R."/>
            <person name="Martin F."/>
            <person name="Silar P."/>
            <person name="Natvig D."/>
            <person name="Lalanne C."/>
            <person name="Gautier V."/>
            <person name="Ament-Velasquez S.L."/>
            <person name="Kruys A."/>
            <person name="Hutchinson M.I."/>
            <person name="Powell A.J."/>
            <person name="Barry K."/>
            <person name="Miller A.N."/>
            <person name="Grigoriev I.V."/>
            <person name="Debuchy R."/>
            <person name="Gladieux P."/>
            <person name="Thoren M.H."/>
            <person name="Johannesson H."/>
        </authorList>
    </citation>
    <scope>NUCLEOTIDE SEQUENCE</scope>
    <source>
        <strain evidence="2">SMH4607-1</strain>
    </source>
</reference>
<name>A0AA40A7H9_9PEZI</name>
<protein>
    <submittedName>
        <fullName evidence="2">Uncharacterized protein</fullName>
    </submittedName>
</protein>
<proteinExistence type="predicted"/>
<sequence length="209" mass="22639">MDETRTKKSTQPQTSPDPAPSPCQARNPVPNARWYGWPDCTICTACFASFGADTALAAAMPLQNYFVADATPCDMYSPRQRARYLAACTGEGTVEDLLAASRERSAVWLETVPAIIMLGAEAERLAGEAEVLAASARVNRLLEAYAGMGSLGDETREEYGTESGVVHRSWDGVVMEREETEAEALREAAGDAHVGAEMTRMEAKWAEVE</sequence>